<dbReference type="PANTHER" id="PTHR18964:SF173">
    <property type="entry name" value="GLUCOKINASE"/>
    <property type="match status" value="1"/>
</dbReference>
<dbReference type="PROSITE" id="PS01125">
    <property type="entry name" value="ROK"/>
    <property type="match status" value="1"/>
</dbReference>
<evidence type="ECO:0000313" key="2">
    <source>
        <dbReference type="EMBL" id="SNT39056.1"/>
    </source>
</evidence>
<dbReference type="Proteomes" id="UP000198362">
    <property type="component" value="Unassembled WGS sequence"/>
</dbReference>
<organism evidence="2 3">
    <name type="scientific">Asanoa hainanensis</name>
    <dbReference type="NCBI Taxonomy" id="560556"/>
    <lineage>
        <taxon>Bacteria</taxon>
        <taxon>Bacillati</taxon>
        <taxon>Actinomycetota</taxon>
        <taxon>Actinomycetes</taxon>
        <taxon>Micromonosporales</taxon>
        <taxon>Micromonosporaceae</taxon>
        <taxon>Asanoa</taxon>
    </lineage>
</organism>
<comment type="similarity">
    <text evidence="1">Belongs to the ROK (NagC/XylR) family.</text>
</comment>
<dbReference type="SUPFAM" id="SSF46785">
    <property type="entry name" value="Winged helix' DNA-binding domain"/>
    <property type="match status" value="1"/>
</dbReference>
<dbReference type="Gene3D" id="1.10.10.10">
    <property type="entry name" value="Winged helix-like DNA-binding domain superfamily/Winged helix DNA-binding domain"/>
    <property type="match status" value="1"/>
</dbReference>
<dbReference type="InterPro" id="IPR049874">
    <property type="entry name" value="ROK_cs"/>
</dbReference>
<proteinExistence type="inferred from homology"/>
<evidence type="ECO:0000256" key="1">
    <source>
        <dbReference type="ARBA" id="ARBA00006479"/>
    </source>
</evidence>
<evidence type="ECO:0000313" key="3">
    <source>
        <dbReference type="Proteomes" id="UP000198362"/>
    </source>
</evidence>
<dbReference type="SUPFAM" id="SSF53067">
    <property type="entry name" value="Actin-like ATPase domain"/>
    <property type="match status" value="1"/>
</dbReference>
<dbReference type="InterPro" id="IPR036390">
    <property type="entry name" value="WH_DNA-bd_sf"/>
</dbReference>
<keyword evidence="2" id="KW-0808">Transferase</keyword>
<dbReference type="Pfam" id="PF13412">
    <property type="entry name" value="HTH_24"/>
    <property type="match status" value="1"/>
</dbReference>
<sequence>MGAVRAVEPLHLRLLRLLRDNGAVSRAELADRLEMPRPRLLAELERLVSLGYVAEAGLAASRGGRRSTLVELSPNLRFAAVDLGASSIDVEIVNGRLEPVVAYAEPADIRSGPKGTLLRVNELLHKAKVDGAYERLDAVGIGVPGPVSFRDGVPVSPPIMPGWDRFPVRELLTREHGCPAVVDNDVNIMAIGERHGGVAHSVDDFLFVKIGTGVGCGIYLGGEVYRGTDGCAGDIGHIQVDSHGPMCSCGNVGCLEALFSGAAIAKDATAAARAGGSPALAERLAANGSVTAVDVAEGAIEGDVVCIRLIRDGGRRVGGVLAGLVSFANPSMIVIGGGLAQLGHILLAEIRSVVYRRSLPLATGNLPVVLSELGSRAGVTGAAVLASDMAFMEAS</sequence>
<accession>A0A239M8I9</accession>
<dbReference type="EMBL" id="FZPH01000005">
    <property type="protein sequence ID" value="SNT39056.1"/>
    <property type="molecule type" value="Genomic_DNA"/>
</dbReference>
<dbReference type="GO" id="GO:0016301">
    <property type="term" value="F:kinase activity"/>
    <property type="evidence" value="ECO:0007669"/>
    <property type="project" value="UniProtKB-KW"/>
</dbReference>
<dbReference type="InterPro" id="IPR043129">
    <property type="entry name" value="ATPase_NBD"/>
</dbReference>
<name>A0A239M8I9_9ACTN</name>
<keyword evidence="3" id="KW-1185">Reference proteome</keyword>
<dbReference type="Pfam" id="PF00480">
    <property type="entry name" value="ROK"/>
    <property type="match status" value="1"/>
</dbReference>
<dbReference type="InterPro" id="IPR036388">
    <property type="entry name" value="WH-like_DNA-bd_sf"/>
</dbReference>
<dbReference type="InterPro" id="IPR000600">
    <property type="entry name" value="ROK"/>
</dbReference>
<dbReference type="Gene3D" id="3.30.420.40">
    <property type="match status" value="2"/>
</dbReference>
<protein>
    <submittedName>
        <fullName evidence="2">ROK family protein (Putative glucokinase)</fullName>
    </submittedName>
</protein>
<reference evidence="2 3" key="1">
    <citation type="submission" date="2017-06" db="EMBL/GenBank/DDBJ databases">
        <authorList>
            <person name="Kim H.J."/>
            <person name="Triplett B.A."/>
        </authorList>
    </citation>
    <scope>NUCLEOTIDE SEQUENCE [LARGE SCALE GENOMIC DNA]</scope>
    <source>
        <strain evidence="2 3">CGMCC 4.5593</strain>
    </source>
</reference>
<dbReference type="PANTHER" id="PTHR18964">
    <property type="entry name" value="ROK (REPRESSOR, ORF, KINASE) FAMILY"/>
    <property type="match status" value="1"/>
</dbReference>
<keyword evidence="2" id="KW-0418">Kinase</keyword>
<dbReference type="AlphaFoldDB" id="A0A239M8I9"/>
<gene>
    <name evidence="2" type="ORF">SAMN05421812_105235</name>
</gene>